<dbReference type="AlphaFoldDB" id="A0A803LTT7"/>
<dbReference type="Gene3D" id="1.25.40.10">
    <property type="entry name" value="Tetratricopeptide repeat domain"/>
    <property type="match status" value="2"/>
</dbReference>
<evidence type="ECO:0000256" key="2">
    <source>
        <dbReference type="ARBA" id="ARBA00022737"/>
    </source>
</evidence>
<evidence type="ECO:0000256" key="1">
    <source>
        <dbReference type="ARBA" id="ARBA00007626"/>
    </source>
</evidence>
<evidence type="ECO:0008006" key="6">
    <source>
        <dbReference type="Google" id="ProtNLM"/>
    </source>
</evidence>
<comment type="similarity">
    <text evidence="1">Belongs to the PPR family. P subfamily.</text>
</comment>
<accession>A0A803LTT7</accession>
<evidence type="ECO:0000313" key="4">
    <source>
        <dbReference type="EnsemblPlants" id="AUR62018631-RA:cds"/>
    </source>
</evidence>
<reference evidence="4" key="2">
    <citation type="submission" date="2021-03" db="UniProtKB">
        <authorList>
            <consortium name="EnsemblPlants"/>
        </authorList>
    </citation>
    <scope>IDENTIFICATION</scope>
</reference>
<dbReference type="InterPro" id="IPR011990">
    <property type="entry name" value="TPR-like_helical_dom_sf"/>
</dbReference>
<dbReference type="InterPro" id="IPR002885">
    <property type="entry name" value="PPR_rpt"/>
</dbReference>
<dbReference type="PROSITE" id="PS51375">
    <property type="entry name" value="PPR"/>
    <property type="match status" value="4"/>
</dbReference>
<dbReference type="Pfam" id="PF01535">
    <property type="entry name" value="PPR"/>
    <property type="match status" value="1"/>
</dbReference>
<dbReference type="Pfam" id="PF13041">
    <property type="entry name" value="PPR_2"/>
    <property type="match status" value="2"/>
</dbReference>
<feature type="repeat" description="PPR" evidence="3">
    <location>
        <begin position="131"/>
        <end position="165"/>
    </location>
</feature>
<dbReference type="Gramene" id="AUR62018631-RA">
    <property type="protein sequence ID" value="AUR62018631-RA:cds"/>
    <property type="gene ID" value="AUR62018631"/>
</dbReference>
<dbReference type="NCBIfam" id="TIGR00756">
    <property type="entry name" value="PPR"/>
    <property type="match status" value="4"/>
</dbReference>
<sequence>MEHTHDSIDLILSFLISFKFMPQAQFFTLQLLSGRIKSSSPLNAASIVQSFTKNYPISHPICVHLQEIIFNAYVEAKLPEEALKSFIEMINHGSVPRLNLFNSLLILLLESNHLEKGWWVFNEFKGKVELDVYSFGIMIKGFCQGNDLERAFNVLDGLDDVGMSPNVVIYTTLIDGCCKNSDIAKAKDLFNKMEELGLVANQHTYTVLMNGLFKKGLKKEGFQLYEKMKDCGILPNIYTYNSMMNEHCKDGLLGRAFLLFDEMVERGLACNIVTYNI</sequence>
<proteinExistence type="inferred from homology"/>
<dbReference type="Proteomes" id="UP000596660">
    <property type="component" value="Unplaced"/>
</dbReference>
<dbReference type="PANTHER" id="PTHR47941">
    <property type="entry name" value="PENTATRICOPEPTIDE REPEAT-CONTAINING PROTEIN 3, MITOCHONDRIAL"/>
    <property type="match status" value="1"/>
</dbReference>
<dbReference type="OMA" id="CCKNSDI"/>
<reference evidence="4" key="1">
    <citation type="journal article" date="2017" name="Nature">
        <title>The genome of Chenopodium quinoa.</title>
        <authorList>
            <person name="Jarvis D.E."/>
            <person name="Ho Y.S."/>
            <person name="Lightfoot D.J."/>
            <person name="Schmoeckel S.M."/>
            <person name="Li B."/>
            <person name="Borm T.J.A."/>
            <person name="Ohyanagi H."/>
            <person name="Mineta K."/>
            <person name="Michell C.T."/>
            <person name="Saber N."/>
            <person name="Kharbatia N.M."/>
            <person name="Rupper R.R."/>
            <person name="Sharp A.R."/>
            <person name="Dally N."/>
            <person name="Boughton B.A."/>
            <person name="Woo Y.H."/>
            <person name="Gao G."/>
            <person name="Schijlen E.G.W.M."/>
            <person name="Guo X."/>
            <person name="Momin A.A."/>
            <person name="Negrao S."/>
            <person name="Al-Babili S."/>
            <person name="Gehring C."/>
            <person name="Roessner U."/>
            <person name="Jung C."/>
            <person name="Murphy K."/>
            <person name="Arold S.T."/>
            <person name="Gojobori T."/>
            <person name="van der Linden C.G."/>
            <person name="van Loo E.N."/>
            <person name="Jellen E.N."/>
            <person name="Maughan P.J."/>
            <person name="Tester M."/>
        </authorList>
    </citation>
    <scope>NUCLEOTIDE SEQUENCE [LARGE SCALE GENOMIC DNA]</scope>
    <source>
        <strain evidence="4">cv. PI 614886</strain>
    </source>
</reference>
<evidence type="ECO:0000313" key="5">
    <source>
        <dbReference type="Proteomes" id="UP000596660"/>
    </source>
</evidence>
<feature type="repeat" description="PPR" evidence="3">
    <location>
        <begin position="166"/>
        <end position="200"/>
    </location>
</feature>
<keyword evidence="2" id="KW-0677">Repeat</keyword>
<feature type="repeat" description="PPR" evidence="3">
    <location>
        <begin position="201"/>
        <end position="235"/>
    </location>
</feature>
<feature type="repeat" description="PPR" evidence="3">
    <location>
        <begin position="236"/>
        <end position="270"/>
    </location>
</feature>
<dbReference type="EnsemblPlants" id="AUR62018631-RA">
    <property type="protein sequence ID" value="AUR62018631-RA:cds"/>
    <property type="gene ID" value="AUR62018631"/>
</dbReference>
<protein>
    <recommendedName>
        <fullName evidence="6">Pentatricopeptide repeat-containing protein</fullName>
    </recommendedName>
</protein>
<evidence type="ECO:0000256" key="3">
    <source>
        <dbReference type="PROSITE-ProRule" id="PRU00708"/>
    </source>
</evidence>
<organism evidence="4 5">
    <name type="scientific">Chenopodium quinoa</name>
    <name type="common">Quinoa</name>
    <dbReference type="NCBI Taxonomy" id="63459"/>
    <lineage>
        <taxon>Eukaryota</taxon>
        <taxon>Viridiplantae</taxon>
        <taxon>Streptophyta</taxon>
        <taxon>Embryophyta</taxon>
        <taxon>Tracheophyta</taxon>
        <taxon>Spermatophyta</taxon>
        <taxon>Magnoliopsida</taxon>
        <taxon>eudicotyledons</taxon>
        <taxon>Gunneridae</taxon>
        <taxon>Pentapetalae</taxon>
        <taxon>Caryophyllales</taxon>
        <taxon>Chenopodiaceae</taxon>
        <taxon>Chenopodioideae</taxon>
        <taxon>Atripliceae</taxon>
        <taxon>Chenopodium</taxon>
    </lineage>
</organism>
<dbReference type="Pfam" id="PF12854">
    <property type="entry name" value="PPR_1"/>
    <property type="match status" value="1"/>
</dbReference>
<keyword evidence="5" id="KW-1185">Reference proteome</keyword>
<name>A0A803LTT7_CHEQI</name>